<dbReference type="EMBL" id="JAOVQO010000017">
    <property type="protein sequence ID" value="MCU9849699.1"/>
    <property type="molecule type" value="Genomic_DNA"/>
</dbReference>
<reference evidence="1 2" key="1">
    <citation type="submission" date="2022-10" db="EMBL/GenBank/DDBJ databases">
        <title>Defluviimonas sp. nov., isolated from ocean surface sediments.</title>
        <authorList>
            <person name="He W."/>
            <person name="Wang L."/>
            <person name="Zhang D.-F."/>
        </authorList>
    </citation>
    <scope>NUCLEOTIDE SEQUENCE [LARGE SCALE GENOMIC DNA]</scope>
    <source>
        <strain evidence="1 2">WL0024</strain>
    </source>
</reference>
<gene>
    <name evidence="1" type="ORF">OEZ60_16995</name>
</gene>
<sequence length="47" mass="5370">MTNRIAIVLAALVAAFFLVDHFWLNLGAPLFLGRKLLDLVEFLAIWR</sequence>
<accession>A0ABT2X8K3</accession>
<name>A0ABT2X8K3_9RHOB</name>
<keyword evidence="2" id="KW-1185">Reference proteome</keyword>
<evidence type="ECO:0000313" key="2">
    <source>
        <dbReference type="Proteomes" id="UP001209535"/>
    </source>
</evidence>
<evidence type="ECO:0000313" key="1">
    <source>
        <dbReference type="EMBL" id="MCU9849699.1"/>
    </source>
</evidence>
<dbReference type="RefSeq" id="WP_263338774.1">
    <property type="nucleotide sequence ID" value="NZ_JAOVQO010000017.1"/>
</dbReference>
<comment type="caution">
    <text evidence="1">The sequence shown here is derived from an EMBL/GenBank/DDBJ whole genome shotgun (WGS) entry which is preliminary data.</text>
</comment>
<dbReference type="Proteomes" id="UP001209535">
    <property type="component" value="Unassembled WGS sequence"/>
</dbReference>
<evidence type="ECO:0008006" key="3">
    <source>
        <dbReference type="Google" id="ProtNLM"/>
    </source>
</evidence>
<protein>
    <recommendedName>
        <fullName evidence="3">Glyceraldehyde-3-phosphate dehydrogenase</fullName>
    </recommendedName>
</protein>
<organism evidence="1 2">
    <name type="scientific">Albidovulum salinarum</name>
    <dbReference type="NCBI Taxonomy" id="2984153"/>
    <lineage>
        <taxon>Bacteria</taxon>
        <taxon>Pseudomonadati</taxon>
        <taxon>Pseudomonadota</taxon>
        <taxon>Alphaproteobacteria</taxon>
        <taxon>Rhodobacterales</taxon>
        <taxon>Paracoccaceae</taxon>
        <taxon>Albidovulum</taxon>
    </lineage>
</organism>
<proteinExistence type="predicted"/>